<protein>
    <recommendedName>
        <fullName evidence="1">lysine--tRNA ligase</fullName>
        <ecNumber evidence="1">6.1.1.6</ecNumber>
    </recommendedName>
</protein>
<keyword evidence="2" id="KW-0436">Ligase</keyword>
<evidence type="ECO:0000256" key="3">
    <source>
        <dbReference type="ARBA" id="ARBA00022741"/>
    </source>
</evidence>
<dbReference type="Gene3D" id="3.30.930.10">
    <property type="entry name" value="Bira Bifunctional Protein, Domain 2"/>
    <property type="match status" value="1"/>
</dbReference>
<dbReference type="OrthoDB" id="21243at2759"/>
<dbReference type="GO" id="GO:0005524">
    <property type="term" value="F:ATP binding"/>
    <property type="evidence" value="ECO:0007669"/>
    <property type="project" value="UniProtKB-KW"/>
</dbReference>
<keyword evidence="3" id="KW-0547">Nucleotide-binding</keyword>
<name>A0A0N7MM31_9SACH</name>
<dbReference type="NCBIfam" id="TIGR00499">
    <property type="entry name" value="lysS_bact"/>
    <property type="match status" value="1"/>
</dbReference>
<dbReference type="EMBL" id="LN890566">
    <property type="protein sequence ID" value="CUS23958.1"/>
    <property type="molecule type" value="Genomic_DNA"/>
</dbReference>
<dbReference type="InterPro" id="IPR006195">
    <property type="entry name" value="aa-tRNA-synth_II"/>
</dbReference>
<gene>
    <name evidence="7" type="ORF">LAQU0_S13e00122g</name>
</gene>
<dbReference type="PANTHER" id="PTHR42918:SF5">
    <property type="entry name" value="LYSINE--TRNA LIGASE, MITOCHONDRIAL"/>
    <property type="match status" value="1"/>
</dbReference>
<dbReference type="GO" id="GO:0005739">
    <property type="term" value="C:mitochondrion"/>
    <property type="evidence" value="ECO:0007669"/>
    <property type="project" value="TreeGrafter"/>
</dbReference>
<dbReference type="PROSITE" id="PS50862">
    <property type="entry name" value="AA_TRNA_LIGASE_II"/>
    <property type="match status" value="1"/>
</dbReference>
<dbReference type="InterPro" id="IPR018149">
    <property type="entry name" value="Lys-tRNA-synth_II_C"/>
</dbReference>
<dbReference type="GO" id="GO:0000049">
    <property type="term" value="F:tRNA binding"/>
    <property type="evidence" value="ECO:0007669"/>
    <property type="project" value="TreeGrafter"/>
</dbReference>
<dbReference type="InterPro" id="IPR004364">
    <property type="entry name" value="Aa-tRNA-synt_II"/>
</dbReference>
<dbReference type="PANTHER" id="PTHR42918">
    <property type="entry name" value="LYSYL-TRNA SYNTHETASE"/>
    <property type="match status" value="1"/>
</dbReference>
<evidence type="ECO:0000256" key="2">
    <source>
        <dbReference type="ARBA" id="ARBA00022598"/>
    </source>
</evidence>
<dbReference type="SUPFAM" id="SSF50249">
    <property type="entry name" value="Nucleic acid-binding proteins"/>
    <property type="match status" value="1"/>
</dbReference>
<keyword evidence="8" id="KW-1185">Reference proteome</keyword>
<dbReference type="GO" id="GO:0070154">
    <property type="term" value="P:mitochondrial lysyl-tRNA aminoacylation"/>
    <property type="evidence" value="ECO:0007669"/>
    <property type="project" value="TreeGrafter"/>
</dbReference>
<dbReference type="Proteomes" id="UP000236544">
    <property type="component" value="Unassembled WGS sequence"/>
</dbReference>
<dbReference type="GO" id="GO:0004824">
    <property type="term" value="F:lysine-tRNA ligase activity"/>
    <property type="evidence" value="ECO:0007669"/>
    <property type="project" value="UniProtKB-EC"/>
</dbReference>
<feature type="domain" description="Aminoacyl-transfer RNA synthetases class-II family profile" evidence="6">
    <location>
        <begin position="192"/>
        <end position="514"/>
    </location>
</feature>
<evidence type="ECO:0000313" key="8">
    <source>
        <dbReference type="Proteomes" id="UP000236544"/>
    </source>
</evidence>
<organism evidence="7 8">
    <name type="scientific">Lachancea quebecensis</name>
    <dbReference type="NCBI Taxonomy" id="1654605"/>
    <lineage>
        <taxon>Eukaryota</taxon>
        <taxon>Fungi</taxon>
        <taxon>Dikarya</taxon>
        <taxon>Ascomycota</taxon>
        <taxon>Saccharomycotina</taxon>
        <taxon>Saccharomycetes</taxon>
        <taxon>Saccharomycetales</taxon>
        <taxon>Saccharomycetaceae</taxon>
        <taxon>Lachancea</taxon>
    </lineage>
</organism>
<evidence type="ECO:0000259" key="6">
    <source>
        <dbReference type="PROSITE" id="PS50862"/>
    </source>
</evidence>
<dbReference type="InterPro" id="IPR002313">
    <property type="entry name" value="Lys-tRNA-ligase_II"/>
</dbReference>
<dbReference type="PRINTS" id="PR00982">
    <property type="entry name" value="TRNASYNTHLYS"/>
</dbReference>
<keyword evidence="5" id="KW-0030">Aminoacyl-tRNA synthetase</keyword>
<evidence type="ECO:0000256" key="5">
    <source>
        <dbReference type="ARBA" id="ARBA00023146"/>
    </source>
</evidence>
<reference evidence="8" key="1">
    <citation type="submission" date="2015-10" db="EMBL/GenBank/DDBJ databases">
        <authorList>
            <person name="Devillers H."/>
        </authorList>
    </citation>
    <scope>NUCLEOTIDE SEQUENCE [LARGE SCALE GENOMIC DNA]</scope>
</reference>
<dbReference type="SUPFAM" id="SSF55681">
    <property type="entry name" value="Class II aaRS and biotin synthetases"/>
    <property type="match status" value="1"/>
</dbReference>
<proteinExistence type="predicted"/>
<dbReference type="Gene3D" id="2.40.50.140">
    <property type="entry name" value="Nucleic acid-binding proteins"/>
    <property type="match status" value="1"/>
</dbReference>
<evidence type="ECO:0000313" key="7">
    <source>
        <dbReference type="EMBL" id="CUS23958.1"/>
    </source>
</evidence>
<dbReference type="InterPro" id="IPR012340">
    <property type="entry name" value="NA-bd_OB-fold"/>
</dbReference>
<evidence type="ECO:0000256" key="4">
    <source>
        <dbReference type="ARBA" id="ARBA00022840"/>
    </source>
</evidence>
<keyword evidence="4" id="KW-0067">ATP-binding</keyword>
<dbReference type="InterPro" id="IPR045864">
    <property type="entry name" value="aa-tRNA-synth_II/BPL/LPL"/>
</dbReference>
<sequence length="524" mass="57967">MLRPASTLARSLARGLSTALDFARRNEAIAARARDFYPSLSRVAPATTSVAGFARKYRALEQDRPDVSEVLRARVDSVRVAGKNMCFVDVSSAHHSTQLILNYNVMAAHAAPGAAAPSREQFFQHVQDLRPGDHVQACGFPGRSQRERTLSLKCTQLTTLLAPALRALPPRLSDTAKRNQNRVLDYLVNGHDALRVRHSVLSSLREFLDARGFLEAETPVLSPKANGAAAEPFTTRTNATNAALELRVAPELWLKRLVVAGVDRVYEIGRVFRNEGVDASHNPEFTTLEFYQSYASMEDLIALSEQLLLHVLERADTARARELKAVLLANGGRFARVEFLPTLHRETGIDFSQLDLADPRALAAALCARGIQLDTAGRSPQQILNALCARYIEDRHCRGPLPTLIFHHPTVMSPLAKGNPDDDMLTTKRFEVFIAGKEYINAYEEENCPQAQLQKFEAQQQAQEAYGDRESLAIDHAYVDAMKWGMPPIGGFGVGVDRLCMLLTGDTRIERVLSFGTIDDISKQ</sequence>
<dbReference type="EC" id="6.1.1.6" evidence="1"/>
<dbReference type="AlphaFoldDB" id="A0A0N7MM31"/>
<evidence type="ECO:0000256" key="1">
    <source>
        <dbReference type="ARBA" id="ARBA00013166"/>
    </source>
</evidence>
<accession>A0A0N7MM31</accession>
<dbReference type="Pfam" id="PF00152">
    <property type="entry name" value="tRNA-synt_2"/>
    <property type="match status" value="1"/>
</dbReference>